<sequence>AIASDHGGFELKGRIKKALLEMNYEIGDFGCENAESCDYPDYALKVANAVASGAAQFGILVCGTGIGMSMAANKVKGIRAAVCCTTEQAKMAREHNNANILCIGGRVLHEEQAEQIVKTFLTTNFSNEERHLRRINKIMEIEKNANL</sequence>
<evidence type="ECO:0000313" key="2">
    <source>
        <dbReference type="EMBL" id="MBS3057533.1"/>
    </source>
</evidence>
<dbReference type="EMBL" id="JAGVWD010000039">
    <property type="protein sequence ID" value="MBS3057533.1"/>
    <property type="molecule type" value="Genomic_DNA"/>
</dbReference>
<feature type="non-terminal residue" evidence="2">
    <location>
        <position position="1"/>
    </location>
</feature>
<dbReference type="PIRSF" id="PIRSF005384">
    <property type="entry name" value="RpiB_LacA_B"/>
    <property type="match status" value="1"/>
</dbReference>
<dbReference type="Proteomes" id="UP000677687">
    <property type="component" value="Unassembled WGS sequence"/>
</dbReference>
<dbReference type="Gene3D" id="3.40.1400.10">
    <property type="entry name" value="Sugar-phosphate isomerase, RpiB/LacA/LacB"/>
    <property type="match status" value="1"/>
</dbReference>
<proteinExistence type="predicted"/>
<dbReference type="SUPFAM" id="SSF89623">
    <property type="entry name" value="Ribose/Galactose isomerase RpiB/AlsB"/>
    <property type="match status" value="1"/>
</dbReference>
<reference evidence="2" key="2">
    <citation type="submission" date="2021-05" db="EMBL/GenBank/DDBJ databases">
        <title>Protein family content uncovers lineage relationships and bacterial pathway maintenance mechanisms in DPANN archaea.</title>
        <authorList>
            <person name="Castelle C.J."/>
            <person name="Meheust R."/>
            <person name="Jaffe A.L."/>
            <person name="Seitz K."/>
            <person name="Gong X."/>
            <person name="Baker B.J."/>
            <person name="Banfield J.F."/>
        </authorList>
    </citation>
    <scope>NUCLEOTIDE SEQUENCE</scope>
    <source>
        <strain evidence="2">RIFCSPHIGHO2_01_FULL_AR10_44_11</strain>
    </source>
</reference>
<dbReference type="EC" id="5.3.1.6" evidence="2"/>
<evidence type="ECO:0000256" key="1">
    <source>
        <dbReference type="ARBA" id="ARBA00023235"/>
    </source>
</evidence>
<accession>A0A8T4KR80</accession>
<evidence type="ECO:0000313" key="3">
    <source>
        <dbReference type="Proteomes" id="UP000677687"/>
    </source>
</evidence>
<organism evidence="2 3">
    <name type="scientific">Candidatus Iainarchaeum sp</name>
    <dbReference type="NCBI Taxonomy" id="3101447"/>
    <lineage>
        <taxon>Archaea</taxon>
        <taxon>Candidatus Iainarchaeota</taxon>
        <taxon>Candidatus Iainarchaeia</taxon>
        <taxon>Candidatus Iainarchaeales</taxon>
        <taxon>Candidatus Iainarchaeaceae</taxon>
        <taxon>Candidatus Iainarchaeum</taxon>
    </lineage>
</organism>
<name>A0A8T4KR80_9ARCH</name>
<dbReference type="InterPro" id="IPR004785">
    <property type="entry name" value="RpiB"/>
</dbReference>
<gene>
    <name evidence="2" type="primary">rpiB</name>
    <name evidence="2" type="ORF">J4415_02790</name>
</gene>
<dbReference type="GO" id="GO:0004751">
    <property type="term" value="F:ribose-5-phosphate isomerase activity"/>
    <property type="evidence" value="ECO:0007669"/>
    <property type="project" value="UniProtKB-EC"/>
</dbReference>
<comment type="caution">
    <text evidence="2">The sequence shown here is derived from an EMBL/GenBank/DDBJ whole genome shotgun (WGS) entry which is preliminary data.</text>
</comment>
<dbReference type="GO" id="GO:0019316">
    <property type="term" value="P:D-allose catabolic process"/>
    <property type="evidence" value="ECO:0007669"/>
    <property type="project" value="TreeGrafter"/>
</dbReference>
<dbReference type="Pfam" id="PF02502">
    <property type="entry name" value="LacAB_rpiB"/>
    <property type="match status" value="1"/>
</dbReference>
<dbReference type="NCBIfam" id="TIGR00689">
    <property type="entry name" value="rpiB_lacA_lacB"/>
    <property type="match status" value="1"/>
</dbReference>
<dbReference type="NCBIfam" id="NF004051">
    <property type="entry name" value="PRK05571.1"/>
    <property type="match status" value="1"/>
</dbReference>
<dbReference type="NCBIfam" id="TIGR01120">
    <property type="entry name" value="rpiB"/>
    <property type="match status" value="1"/>
</dbReference>
<dbReference type="InterPro" id="IPR036569">
    <property type="entry name" value="RpiB_LacA_LacB_sf"/>
</dbReference>
<dbReference type="AlphaFoldDB" id="A0A8T4KR80"/>
<dbReference type="InterPro" id="IPR003500">
    <property type="entry name" value="RpiB_LacA_LacB"/>
</dbReference>
<protein>
    <submittedName>
        <fullName evidence="2">Ribose 5-phosphate isomerase B</fullName>
        <ecNumber evidence="2">5.3.1.6</ecNumber>
    </submittedName>
</protein>
<keyword evidence="1 2" id="KW-0413">Isomerase</keyword>
<dbReference type="PANTHER" id="PTHR30345:SF0">
    <property type="entry name" value="DNA DAMAGE-REPAIR_TOLERATION PROTEIN DRT102"/>
    <property type="match status" value="1"/>
</dbReference>
<dbReference type="GO" id="GO:0009052">
    <property type="term" value="P:pentose-phosphate shunt, non-oxidative branch"/>
    <property type="evidence" value="ECO:0007669"/>
    <property type="project" value="TreeGrafter"/>
</dbReference>
<dbReference type="PANTHER" id="PTHR30345">
    <property type="entry name" value="RIBOSE-5-PHOSPHATE ISOMERASE B"/>
    <property type="match status" value="1"/>
</dbReference>
<reference evidence="2" key="1">
    <citation type="submission" date="2021-03" db="EMBL/GenBank/DDBJ databases">
        <authorList>
            <person name="Jaffe A."/>
        </authorList>
    </citation>
    <scope>NUCLEOTIDE SEQUENCE</scope>
    <source>
        <strain evidence="2">RIFCSPHIGHO2_01_FULL_AR10_44_11</strain>
    </source>
</reference>